<organism evidence="2">
    <name type="scientific">marine sediment metagenome</name>
    <dbReference type="NCBI Taxonomy" id="412755"/>
    <lineage>
        <taxon>unclassified sequences</taxon>
        <taxon>metagenomes</taxon>
        <taxon>ecological metagenomes</taxon>
    </lineage>
</organism>
<evidence type="ECO:0000313" key="2">
    <source>
        <dbReference type="EMBL" id="KKK87145.1"/>
    </source>
</evidence>
<evidence type="ECO:0008006" key="3">
    <source>
        <dbReference type="Google" id="ProtNLM"/>
    </source>
</evidence>
<evidence type="ECO:0000256" key="1">
    <source>
        <dbReference type="SAM" id="MobiDB-lite"/>
    </source>
</evidence>
<reference evidence="2" key="1">
    <citation type="journal article" date="2015" name="Nature">
        <title>Complex archaea that bridge the gap between prokaryotes and eukaryotes.</title>
        <authorList>
            <person name="Spang A."/>
            <person name="Saw J.H."/>
            <person name="Jorgensen S.L."/>
            <person name="Zaremba-Niedzwiedzka K."/>
            <person name="Martijn J."/>
            <person name="Lind A.E."/>
            <person name="van Eijk R."/>
            <person name="Schleper C."/>
            <person name="Guy L."/>
            <person name="Ettema T.J."/>
        </authorList>
    </citation>
    <scope>NUCLEOTIDE SEQUENCE</scope>
</reference>
<sequence>MPQITASIATLPRRISQLKQTLASISPQVDRINIYFDGHAESAINELVPYVDTHFMRAAHDTQRRGDAGKFYWAHQIKGYHFTCDDDLVYPPDYVETMIAAIERHERRVIVGVLGSRFTAFPIGYYCSRAGHLGLLAANSCDQLVHILGTGTVAYHTDTLEVNLSHFPRVNMSDAQLAIRAKRRGVSMVSIKRPKDWLQALVVAGASIFGEFKRTRNDDVKTALIQAEAPWPTLPPIDGSHEQPRISRRRTAPS</sequence>
<feature type="region of interest" description="Disordered" evidence="1">
    <location>
        <begin position="231"/>
        <end position="254"/>
    </location>
</feature>
<dbReference type="InterPro" id="IPR029044">
    <property type="entry name" value="Nucleotide-diphossugar_trans"/>
</dbReference>
<dbReference type="EMBL" id="LAZR01050534">
    <property type="protein sequence ID" value="KKK87145.1"/>
    <property type="molecule type" value="Genomic_DNA"/>
</dbReference>
<dbReference type="SUPFAM" id="SSF53448">
    <property type="entry name" value="Nucleotide-diphospho-sugar transferases"/>
    <property type="match status" value="1"/>
</dbReference>
<gene>
    <name evidence="2" type="ORF">LCGC14_2756170</name>
</gene>
<name>A0A0F8ZMB3_9ZZZZ</name>
<dbReference type="CDD" id="cd00761">
    <property type="entry name" value="Glyco_tranf_GTA_type"/>
    <property type="match status" value="1"/>
</dbReference>
<proteinExistence type="predicted"/>
<protein>
    <recommendedName>
        <fullName evidence="3">Glycosyltransferase 2-like domain-containing protein</fullName>
    </recommendedName>
</protein>
<comment type="caution">
    <text evidence="2">The sequence shown here is derived from an EMBL/GenBank/DDBJ whole genome shotgun (WGS) entry which is preliminary data.</text>
</comment>
<dbReference type="AlphaFoldDB" id="A0A0F8ZMB3"/>
<accession>A0A0F8ZMB3</accession>